<dbReference type="AlphaFoldDB" id="A0A814SEI8"/>
<dbReference type="Proteomes" id="UP000681967">
    <property type="component" value="Unassembled WGS sequence"/>
</dbReference>
<name>A0A814SEI8_9BILA</name>
<dbReference type="EMBL" id="CAJNOV010003588">
    <property type="protein sequence ID" value="CAF1147006.1"/>
    <property type="molecule type" value="Genomic_DNA"/>
</dbReference>
<organism evidence="1 3">
    <name type="scientific">Rotaria magnacalcarata</name>
    <dbReference type="NCBI Taxonomy" id="392030"/>
    <lineage>
        <taxon>Eukaryota</taxon>
        <taxon>Metazoa</taxon>
        <taxon>Spiralia</taxon>
        <taxon>Gnathifera</taxon>
        <taxon>Rotifera</taxon>
        <taxon>Eurotatoria</taxon>
        <taxon>Bdelloidea</taxon>
        <taxon>Philodinida</taxon>
        <taxon>Philodinidae</taxon>
        <taxon>Rotaria</taxon>
    </lineage>
</organism>
<accession>A0A814SEI8</accession>
<proteinExistence type="predicted"/>
<gene>
    <name evidence="2" type="ORF">BYL167_LOCUS57470</name>
    <name evidence="1" type="ORF">CJN711_LOCUS9337</name>
</gene>
<evidence type="ECO:0000313" key="1">
    <source>
        <dbReference type="EMBL" id="CAF1147006.1"/>
    </source>
</evidence>
<dbReference type="EMBL" id="CAJOBH010224965">
    <property type="protein sequence ID" value="CAF5045874.1"/>
    <property type="molecule type" value="Genomic_DNA"/>
</dbReference>
<protein>
    <submittedName>
        <fullName evidence="1">Uncharacterized protein</fullName>
    </submittedName>
</protein>
<reference evidence="1" key="1">
    <citation type="submission" date="2021-02" db="EMBL/GenBank/DDBJ databases">
        <authorList>
            <person name="Nowell W R."/>
        </authorList>
    </citation>
    <scope>NUCLEOTIDE SEQUENCE</scope>
</reference>
<comment type="caution">
    <text evidence="1">The sequence shown here is derived from an EMBL/GenBank/DDBJ whole genome shotgun (WGS) entry which is preliminary data.</text>
</comment>
<evidence type="ECO:0000313" key="2">
    <source>
        <dbReference type="EMBL" id="CAF5045874.1"/>
    </source>
</evidence>
<dbReference type="Proteomes" id="UP000663855">
    <property type="component" value="Unassembled WGS sequence"/>
</dbReference>
<evidence type="ECO:0000313" key="3">
    <source>
        <dbReference type="Proteomes" id="UP000663855"/>
    </source>
</evidence>
<feature type="non-terminal residue" evidence="1">
    <location>
        <position position="149"/>
    </location>
</feature>
<sequence length="149" mass="16776">MNTTFIKQITDEQIILSPSTASLLSPETFICQTSPKSSSSPILPKNNSSSLHNLTPLLQLTHSADGDLSMNEDHTELECFFSMSDTQYEAYLQGEITFGESTKQKPMVFMRNYSYLFISVTLTLGTTGYRCARKDFKCPTTIYIYTIKP</sequence>